<dbReference type="InterPro" id="IPR049629">
    <property type="entry name" value="DPY30_SDC1_DD"/>
</dbReference>
<evidence type="ECO:0000256" key="2">
    <source>
        <dbReference type="ARBA" id="ARBA00010849"/>
    </source>
</evidence>
<feature type="compositionally biased region" description="Polar residues" evidence="4">
    <location>
        <begin position="1"/>
        <end position="10"/>
    </location>
</feature>
<dbReference type="CDD" id="cd22965">
    <property type="entry name" value="DD_DPY30_SDC1"/>
    <property type="match status" value="1"/>
</dbReference>
<dbReference type="Gene3D" id="1.20.890.10">
    <property type="entry name" value="cAMP-dependent protein kinase regulatory subunit, dimerization-anchoring domain"/>
    <property type="match status" value="1"/>
</dbReference>
<dbReference type="EMBL" id="JARPUR010000001">
    <property type="protein sequence ID" value="KAK4886875.1"/>
    <property type="molecule type" value="Genomic_DNA"/>
</dbReference>
<sequence length="141" mass="16599">MSRSRINMNDSKQDKLNEDRSKQFNINEENDDNEDRQQADDKCNLFTSSRFCDLLKMIAESENEERFLSSNYNRIDLTALGPRQYLEETVVPILMEALQFLVKERPPEPINALCVYLLKYKSKFEKFCNTEPPSDDKDECI</sequence>
<reference evidence="6" key="1">
    <citation type="submission" date="2023-01" db="EMBL/GenBank/DDBJ databases">
        <title>Key to firefly adult light organ development and bioluminescence: homeobox transcription factors regulate luciferase expression and transportation to peroxisome.</title>
        <authorList>
            <person name="Fu X."/>
        </authorList>
    </citation>
    <scope>NUCLEOTIDE SEQUENCE [LARGE SCALE GENOMIC DNA]</scope>
</reference>
<evidence type="ECO:0000256" key="4">
    <source>
        <dbReference type="SAM" id="MobiDB-lite"/>
    </source>
</evidence>
<feature type="region of interest" description="Disordered" evidence="4">
    <location>
        <begin position="1"/>
        <end position="39"/>
    </location>
</feature>
<comment type="similarity">
    <text evidence="2">Belongs to the dpy-30 family.</text>
</comment>
<name>A0AAN7SSZ1_9COLE</name>
<gene>
    <name evidence="5" type="ORF">RN001_003146</name>
</gene>
<proteinExistence type="inferred from homology"/>
<keyword evidence="3" id="KW-0539">Nucleus</keyword>
<dbReference type="InterPro" id="IPR007858">
    <property type="entry name" value="Dpy-30_motif"/>
</dbReference>
<dbReference type="Proteomes" id="UP001353858">
    <property type="component" value="Unassembled WGS sequence"/>
</dbReference>
<evidence type="ECO:0000313" key="5">
    <source>
        <dbReference type="EMBL" id="KAK4886875.1"/>
    </source>
</evidence>
<comment type="subcellular location">
    <subcellularLocation>
        <location evidence="1">Nucleus</location>
    </subcellularLocation>
</comment>
<protein>
    <submittedName>
        <fullName evidence="5">Uncharacterized protein</fullName>
    </submittedName>
</protein>
<accession>A0AAN7SSZ1</accession>
<evidence type="ECO:0000256" key="3">
    <source>
        <dbReference type="ARBA" id="ARBA00023242"/>
    </source>
</evidence>
<comment type="caution">
    <text evidence="5">The sequence shown here is derived from an EMBL/GenBank/DDBJ whole genome shotgun (WGS) entry which is preliminary data.</text>
</comment>
<evidence type="ECO:0000313" key="6">
    <source>
        <dbReference type="Proteomes" id="UP001353858"/>
    </source>
</evidence>
<dbReference type="Pfam" id="PF05186">
    <property type="entry name" value="Dpy-30"/>
    <property type="match status" value="1"/>
</dbReference>
<dbReference type="AlphaFoldDB" id="A0AAN7SSZ1"/>
<evidence type="ECO:0000256" key="1">
    <source>
        <dbReference type="ARBA" id="ARBA00004123"/>
    </source>
</evidence>
<feature type="compositionally biased region" description="Basic and acidic residues" evidence="4">
    <location>
        <begin position="11"/>
        <end position="22"/>
    </location>
</feature>
<organism evidence="5 6">
    <name type="scientific">Aquatica leii</name>
    <dbReference type="NCBI Taxonomy" id="1421715"/>
    <lineage>
        <taxon>Eukaryota</taxon>
        <taxon>Metazoa</taxon>
        <taxon>Ecdysozoa</taxon>
        <taxon>Arthropoda</taxon>
        <taxon>Hexapoda</taxon>
        <taxon>Insecta</taxon>
        <taxon>Pterygota</taxon>
        <taxon>Neoptera</taxon>
        <taxon>Endopterygota</taxon>
        <taxon>Coleoptera</taxon>
        <taxon>Polyphaga</taxon>
        <taxon>Elateriformia</taxon>
        <taxon>Elateroidea</taxon>
        <taxon>Lampyridae</taxon>
        <taxon>Luciolinae</taxon>
        <taxon>Aquatica</taxon>
    </lineage>
</organism>
<keyword evidence="6" id="KW-1185">Reference proteome</keyword>
<dbReference type="GO" id="GO:0005634">
    <property type="term" value="C:nucleus"/>
    <property type="evidence" value="ECO:0007669"/>
    <property type="project" value="UniProtKB-SubCell"/>
</dbReference>